<dbReference type="EMBL" id="HG994588">
    <property type="protein sequence ID" value="CAF3042498.1"/>
    <property type="molecule type" value="Genomic_DNA"/>
</dbReference>
<dbReference type="PROSITE" id="PS50262">
    <property type="entry name" value="G_PROTEIN_RECEP_F1_2"/>
    <property type="match status" value="1"/>
</dbReference>
<protein>
    <submittedName>
        <fullName evidence="7">(salmon louse) hypothetical protein</fullName>
    </submittedName>
</protein>
<dbReference type="InterPro" id="IPR052954">
    <property type="entry name" value="GPCR-Ligand_Int"/>
</dbReference>
<keyword evidence="8" id="KW-1185">Reference proteome</keyword>
<organism evidence="7 8">
    <name type="scientific">Lepeophtheirus salmonis</name>
    <name type="common">Salmon louse</name>
    <name type="synonym">Caligus salmonis</name>
    <dbReference type="NCBI Taxonomy" id="72036"/>
    <lineage>
        <taxon>Eukaryota</taxon>
        <taxon>Metazoa</taxon>
        <taxon>Ecdysozoa</taxon>
        <taxon>Arthropoda</taxon>
        <taxon>Crustacea</taxon>
        <taxon>Multicrustacea</taxon>
        <taxon>Hexanauplia</taxon>
        <taxon>Copepoda</taxon>
        <taxon>Siphonostomatoida</taxon>
        <taxon>Caligidae</taxon>
        <taxon>Lepeophtheirus</taxon>
    </lineage>
</organism>
<evidence type="ECO:0000256" key="5">
    <source>
        <dbReference type="ARBA" id="ARBA00023136"/>
    </source>
</evidence>
<keyword evidence="4" id="KW-1133">Transmembrane helix</keyword>
<dbReference type="GO" id="GO:0004930">
    <property type="term" value="F:G protein-coupled receptor activity"/>
    <property type="evidence" value="ECO:0007669"/>
    <property type="project" value="InterPro"/>
</dbReference>
<evidence type="ECO:0000259" key="6">
    <source>
        <dbReference type="PROSITE" id="PS50262"/>
    </source>
</evidence>
<dbReference type="AlphaFoldDB" id="A0A7R8D988"/>
<evidence type="ECO:0000256" key="2">
    <source>
        <dbReference type="ARBA" id="ARBA00010663"/>
    </source>
</evidence>
<comment type="similarity">
    <text evidence="2">Belongs to the G-protein coupled receptor 1 family.</text>
</comment>
<evidence type="ECO:0000256" key="1">
    <source>
        <dbReference type="ARBA" id="ARBA00004370"/>
    </source>
</evidence>
<dbReference type="Proteomes" id="UP000675881">
    <property type="component" value="Chromosome 9"/>
</dbReference>
<name>A0A7R8D988_LEPSM</name>
<evidence type="ECO:0000256" key="4">
    <source>
        <dbReference type="ARBA" id="ARBA00022989"/>
    </source>
</evidence>
<evidence type="ECO:0000313" key="7">
    <source>
        <dbReference type="EMBL" id="CAF3042498.1"/>
    </source>
</evidence>
<evidence type="ECO:0000256" key="3">
    <source>
        <dbReference type="ARBA" id="ARBA00022692"/>
    </source>
</evidence>
<dbReference type="Gene3D" id="1.20.1070.10">
    <property type="entry name" value="Rhodopsin 7-helix transmembrane proteins"/>
    <property type="match status" value="1"/>
</dbReference>
<accession>A0A7R8D988</accession>
<dbReference type="PROSITE" id="PS00237">
    <property type="entry name" value="G_PROTEIN_RECEP_F1_1"/>
    <property type="match status" value="1"/>
</dbReference>
<dbReference type="PANTHER" id="PTHR46641">
    <property type="entry name" value="FMRFAMIDE RECEPTOR-RELATED"/>
    <property type="match status" value="1"/>
</dbReference>
<dbReference type="GO" id="GO:0016020">
    <property type="term" value="C:membrane"/>
    <property type="evidence" value="ECO:0007669"/>
    <property type="project" value="UniProtKB-SubCell"/>
</dbReference>
<feature type="domain" description="G-protein coupled receptors family 1 profile" evidence="6">
    <location>
        <begin position="1"/>
        <end position="183"/>
    </location>
</feature>
<dbReference type="SUPFAM" id="SSF81321">
    <property type="entry name" value="Family A G protein-coupled receptor-like"/>
    <property type="match status" value="1"/>
</dbReference>
<reference evidence="7" key="1">
    <citation type="submission" date="2021-02" db="EMBL/GenBank/DDBJ databases">
        <authorList>
            <person name="Bekaert M."/>
        </authorList>
    </citation>
    <scope>NUCLEOTIDE SEQUENCE</scope>
    <source>
        <strain evidence="7">IoA-00</strain>
    </source>
</reference>
<dbReference type="OrthoDB" id="10011262at2759"/>
<dbReference type="Pfam" id="PF00001">
    <property type="entry name" value="7tm_1"/>
    <property type="match status" value="1"/>
</dbReference>
<gene>
    <name evidence="7" type="ORF">LSAA_14606</name>
</gene>
<sequence length="183" mass="20822">MVLCVSVFTVIAIAFERFMAVCFPIKYRSISCTESVNLRVAKHMTPVIVISVLINLPKFFETRLAEVSTGIDNKTEIDFEITELRANENYIYFYIHWGRLFGTGVIPMIVLLFLNMNIYFKIRSTKRAKASRRQGDSMALHSLDSGKVVSKAATIIVPTKRDMKMALVLSLIVILFIVCHLPR</sequence>
<keyword evidence="5" id="KW-0472">Membrane</keyword>
<dbReference type="InterPro" id="IPR017452">
    <property type="entry name" value="GPCR_Rhodpsn_7TM"/>
</dbReference>
<proteinExistence type="inferred from homology"/>
<keyword evidence="3" id="KW-0812">Transmembrane</keyword>
<evidence type="ECO:0000313" key="8">
    <source>
        <dbReference type="Proteomes" id="UP000675881"/>
    </source>
</evidence>
<comment type="subcellular location">
    <subcellularLocation>
        <location evidence="1">Membrane</location>
    </subcellularLocation>
</comment>
<dbReference type="InterPro" id="IPR000276">
    <property type="entry name" value="GPCR_Rhodpsn"/>
</dbReference>
<dbReference type="PANTHER" id="PTHR46641:SF24">
    <property type="entry name" value="G-PROTEIN COUPLED RECEPTORS FAMILY 1 PROFILE DOMAIN-CONTAINING PROTEIN"/>
    <property type="match status" value="1"/>
</dbReference>